<reference evidence="1 2" key="1">
    <citation type="submission" date="2014-03" db="EMBL/GenBank/DDBJ databases">
        <title>Draft genome sequence of the novel thermoacidophilic archaea Acidianus copahuensis ALE1 strain, isolated from Copahue volcanic area in Neuquen Argentina.</title>
        <authorList>
            <person name="Urbieta M.S."/>
            <person name="Rascovan N."/>
            <person name="Castro C."/>
            <person name="Revale S."/>
            <person name="Giaveno M.A."/>
            <person name="Vazquez M.P."/>
            <person name="Donati E.R."/>
        </authorList>
    </citation>
    <scope>NUCLEOTIDE SEQUENCE [LARGE SCALE GENOMIC DNA]</scope>
    <source>
        <strain evidence="1 2">ALE1</strain>
    </source>
</reference>
<dbReference type="OrthoDB" id="36461at2157"/>
<dbReference type="STRING" id="1160895.CM19_09490"/>
<evidence type="ECO:0000313" key="2">
    <source>
        <dbReference type="Proteomes" id="UP000024332"/>
    </source>
</evidence>
<keyword evidence="2" id="KW-1185">Reference proteome</keyword>
<accession>A0A031LNU2</accession>
<name>A0A031LNU2_9CREN</name>
<dbReference type="RefSeq" id="WP_048100113.1">
    <property type="nucleotide sequence ID" value="NZ_JFZT01000048.1"/>
</dbReference>
<dbReference type="AlphaFoldDB" id="A0A031LNU2"/>
<comment type="caution">
    <text evidence="1">The sequence shown here is derived from an EMBL/GenBank/DDBJ whole genome shotgun (WGS) entry which is preliminary data.</text>
</comment>
<organism evidence="1 2">
    <name type="scientific">Candidatus Acidianus copahuensis</name>
    <dbReference type="NCBI Taxonomy" id="1160895"/>
    <lineage>
        <taxon>Archaea</taxon>
        <taxon>Thermoproteota</taxon>
        <taxon>Thermoprotei</taxon>
        <taxon>Sulfolobales</taxon>
        <taxon>Sulfolobaceae</taxon>
        <taxon>Acidianus</taxon>
    </lineage>
</organism>
<evidence type="ECO:0000313" key="1">
    <source>
        <dbReference type="EMBL" id="EZQ03229.1"/>
    </source>
</evidence>
<protein>
    <submittedName>
        <fullName evidence="1">Uncharacterized protein</fullName>
    </submittedName>
</protein>
<proteinExistence type="predicted"/>
<sequence>MSTKKELKILKNNDIKYILNKICSIYRCSCKALLSKEYIEVKGPLFSQICLLNEGERIDRIIAGLQKKNFYPYSVGLPIVKIKGHNNFSPLLPLGQLLVPYCKNIVKVGEKCASKLTYGKAVSVSHIYSFRYGIAISLMDDFIAFVKIKALRNQSEIIPVLDIGLYLREYG</sequence>
<dbReference type="EMBL" id="JFZT01000048">
    <property type="protein sequence ID" value="EZQ03229.1"/>
    <property type="molecule type" value="Genomic_DNA"/>
</dbReference>
<dbReference type="Proteomes" id="UP000024332">
    <property type="component" value="Unassembled WGS sequence"/>
</dbReference>
<gene>
    <name evidence="1" type="ORF">CM19_09490</name>
</gene>